<dbReference type="PROSITE" id="PS50888">
    <property type="entry name" value="BHLH"/>
    <property type="match status" value="1"/>
</dbReference>
<evidence type="ECO:0000313" key="4">
    <source>
        <dbReference type="Proteomes" id="UP001327957"/>
    </source>
</evidence>
<evidence type="ECO:0000259" key="2">
    <source>
        <dbReference type="PROSITE" id="PS50888"/>
    </source>
</evidence>
<feature type="region of interest" description="Disordered" evidence="1">
    <location>
        <begin position="203"/>
        <end position="238"/>
    </location>
</feature>
<organism evidence="3 4">
    <name type="scientific">Colletotrichum tabaci</name>
    <dbReference type="NCBI Taxonomy" id="1209068"/>
    <lineage>
        <taxon>Eukaryota</taxon>
        <taxon>Fungi</taxon>
        <taxon>Dikarya</taxon>
        <taxon>Ascomycota</taxon>
        <taxon>Pezizomycotina</taxon>
        <taxon>Sordariomycetes</taxon>
        <taxon>Hypocreomycetidae</taxon>
        <taxon>Glomerellales</taxon>
        <taxon>Glomerellaceae</taxon>
        <taxon>Colletotrichum</taxon>
        <taxon>Colletotrichum destructivum species complex</taxon>
    </lineage>
</organism>
<dbReference type="GO" id="GO:0046983">
    <property type="term" value="F:protein dimerization activity"/>
    <property type="evidence" value="ECO:0007669"/>
    <property type="project" value="InterPro"/>
</dbReference>
<dbReference type="Proteomes" id="UP001327957">
    <property type="component" value="Unassembled WGS sequence"/>
</dbReference>
<feature type="compositionally biased region" description="Pro residues" evidence="1">
    <location>
        <begin position="276"/>
        <end position="286"/>
    </location>
</feature>
<dbReference type="SUPFAM" id="SSF47459">
    <property type="entry name" value="HLH, helix-loop-helix DNA-binding domain"/>
    <property type="match status" value="1"/>
</dbReference>
<gene>
    <name evidence="3" type="ORF">QIS74_02810</name>
</gene>
<proteinExistence type="predicted"/>
<accession>A0AAV9TM14</accession>
<dbReference type="AlphaFoldDB" id="A0AAV9TM14"/>
<evidence type="ECO:0000313" key="3">
    <source>
        <dbReference type="EMBL" id="KAK6224483.1"/>
    </source>
</evidence>
<keyword evidence="4" id="KW-1185">Reference proteome</keyword>
<feature type="region of interest" description="Disordered" evidence="1">
    <location>
        <begin position="1"/>
        <end position="30"/>
    </location>
</feature>
<evidence type="ECO:0000256" key="1">
    <source>
        <dbReference type="SAM" id="MobiDB-lite"/>
    </source>
</evidence>
<dbReference type="EMBL" id="JASAOK010000012">
    <property type="protein sequence ID" value="KAK6224483.1"/>
    <property type="molecule type" value="Genomic_DNA"/>
</dbReference>
<feature type="region of interest" description="Disordered" evidence="1">
    <location>
        <begin position="270"/>
        <end position="290"/>
    </location>
</feature>
<comment type="caution">
    <text evidence="3">The sequence shown here is derived from an EMBL/GenBank/DDBJ whole genome shotgun (WGS) entry which is preliminary data.</text>
</comment>
<dbReference type="InterPro" id="IPR011598">
    <property type="entry name" value="bHLH_dom"/>
</dbReference>
<reference evidence="3 4" key="1">
    <citation type="submission" date="2023-04" db="EMBL/GenBank/DDBJ databases">
        <title>Colletotrichum tabacum stain YC1 causing leaf anthracnose on Nicotiana tabacum(L.) cv.</title>
        <authorList>
            <person name="Ji Z."/>
            <person name="Wang M."/>
            <person name="Zhang J."/>
            <person name="Wang N."/>
            <person name="Zhou Z."/>
        </authorList>
    </citation>
    <scope>NUCLEOTIDE SEQUENCE [LARGE SCALE GENOMIC DNA]</scope>
    <source>
        <strain evidence="3 4">YC1</strain>
    </source>
</reference>
<dbReference type="Gene3D" id="4.10.280.10">
    <property type="entry name" value="Helix-loop-helix DNA-binding domain"/>
    <property type="match status" value="1"/>
</dbReference>
<feature type="compositionally biased region" description="Polar residues" evidence="1">
    <location>
        <begin position="1"/>
        <end position="15"/>
    </location>
</feature>
<protein>
    <recommendedName>
        <fullName evidence="2">BHLH domain-containing protein</fullName>
    </recommendedName>
</protein>
<sequence length="324" mass="35556">MDNNTTAPPETTSTRKATKKRVRNFSPEDRAAHRIFERGRREAFKERLTELAGQLPGLAEADPRHLSKHVVVDESIARHKLLESRCVEALHDIRSLVRERDELLAEVNLWRHGAGTAPRRPQTVCRVEGLVETEKESQRRPSACHAWRYSEQNGVSPGGRSRDRTGPDEVTIEASHIPRILPAEPALEPHALSHLDGLLLNTPWSGPPPAQPLSTTGFPSEPPPMTMPNHHVPLGSNAAISEDPLSATTASSADDYEIFGDIGLHQQLPLLNMDSFPPPPPPPPPLDAGLFTESVPLSPGYMASTGLNHGVSLPQPQQWVSWHG</sequence>
<feature type="domain" description="BHLH" evidence="2">
    <location>
        <begin position="28"/>
        <end position="82"/>
    </location>
</feature>
<dbReference type="InterPro" id="IPR036638">
    <property type="entry name" value="HLH_DNA-bd_sf"/>
</dbReference>
<name>A0AAV9TM14_9PEZI</name>